<feature type="transmembrane region" description="Helical" evidence="4">
    <location>
        <begin position="136"/>
        <end position="158"/>
    </location>
</feature>
<gene>
    <name evidence="8" type="ORF">JOC95_003709</name>
</gene>
<feature type="transmembrane region" description="Helical" evidence="4">
    <location>
        <begin position="46"/>
        <end position="66"/>
    </location>
</feature>
<feature type="transmembrane region" description="Helical" evidence="4">
    <location>
        <begin position="234"/>
        <end position="254"/>
    </location>
</feature>
<dbReference type="Pfam" id="PF13487">
    <property type="entry name" value="HD_5"/>
    <property type="match status" value="1"/>
</dbReference>
<feature type="domain" description="HD-GYP" evidence="7">
    <location>
        <begin position="308"/>
        <end position="506"/>
    </location>
</feature>
<evidence type="ECO:0000259" key="5">
    <source>
        <dbReference type="PROSITE" id="PS50885"/>
    </source>
</evidence>
<evidence type="ECO:0000256" key="4">
    <source>
        <dbReference type="SAM" id="Phobius"/>
    </source>
</evidence>
<dbReference type="PROSITE" id="PS51832">
    <property type="entry name" value="HD_GYP"/>
    <property type="match status" value="1"/>
</dbReference>
<comment type="subcellular location">
    <subcellularLocation>
        <location evidence="1">Cell membrane</location>
    </subcellularLocation>
</comment>
<dbReference type="InterPro" id="IPR037522">
    <property type="entry name" value="HD_GYP_dom"/>
</dbReference>
<dbReference type="PROSITE" id="PS51831">
    <property type="entry name" value="HD"/>
    <property type="match status" value="1"/>
</dbReference>
<dbReference type="Proteomes" id="UP000737402">
    <property type="component" value="Unassembled WGS sequence"/>
</dbReference>
<dbReference type="SUPFAM" id="SSF109604">
    <property type="entry name" value="HD-domain/PDEase-like"/>
    <property type="match status" value="1"/>
</dbReference>
<feature type="transmembrane region" description="Helical" evidence="4">
    <location>
        <begin position="12"/>
        <end position="34"/>
    </location>
</feature>
<dbReference type="PROSITE" id="PS50885">
    <property type="entry name" value="HAMP"/>
    <property type="match status" value="1"/>
</dbReference>
<protein>
    <submittedName>
        <fullName evidence="8">HD-GYP domain-containing protein (C-di-GMP phosphodiesterase class II)</fullName>
    </submittedName>
</protein>
<keyword evidence="2" id="KW-1003">Cell membrane</keyword>
<organism evidence="8 9">
    <name type="scientific">Sutcliffiella tianshenii</name>
    <dbReference type="NCBI Taxonomy" id="1463404"/>
    <lineage>
        <taxon>Bacteria</taxon>
        <taxon>Bacillati</taxon>
        <taxon>Bacillota</taxon>
        <taxon>Bacilli</taxon>
        <taxon>Bacillales</taxon>
        <taxon>Bacillaceae</taxon>
        <taxon>Sutcliffiella</taxon>
    </lineage>
</organism>
<proteinExistence type="predicted"/>
<dbReference type="Gene3D" id="6.10.340.10">
    <property type="match status" value="1"/>
</dbReference>
<dbReference type="RefSeq" id="WP_204418646.1">
    <property type="nucleotide sequence ID" value="NZ_JAFBED010000010.1"/>
</dbReference>
<keyword evidence="3 4" id="KW-0472">Membrane</keyword>
<comment type="caution">
    <text evidence="8">The sequence shown here is derived from an EMBL/GenBank/DDBJ whole genome shotgun (WGS) entry which is preliminary data.</text>
</comment>
<keyword evidence="4" id="KW-1133">Transmembrane helix</keyword>
<reference evidence="8 9" key="1">
    <citation type="submission" date="2021-01" db="EMBL/GenBank/DDBJ databases">
        <title>Genomic Encyclopedia of Type Strains, Phase IV (KMG-IV): sequencing the most valuable type-strain genomes for metagenomic binning, comparative biology and taxonomic classification.</title>
        <authorList>
            <person name="Goeker M."/>
        </authorList>
    </citation>
    <scope>NUCLEOTIDE SEQUENCE [LARGE SCALE GENOMIC DNA]</scope>
    <source>
        <strain evidence="8 9">DSM 25879</strain>
    </source>
</reference>
<evidence type="ECO:0000256" key="1">
    <source>
        <dbReference type="ARBA" id="ARBA00004236"/>
    </source>
</evidence>
<evidence type="ECO:0000256" key="3">
    <source>
        <dbReference type="ARBA" id="ARBA00023136"/>
    </source>
</evidence>
<feature type="domain" description="HAMP" evidence="5">
    <location>
        <begin position="255"/>
        <end position="306"/>
    </location>
</feature>
<dbReference type="CDD" id="cd00077">
    <property type="entry name" value="HDc"/>
    <property type="match status" value="1"/>
</dbReference>
<dbReference type="InterPro" id="IPR006674">
    <property type="entry name" value="HD_domain"/>
</dbReference>
<evidence type="ECO:0000256" key="2">
    <source>
        <dbReference type="ARBA" id="ARBA00022475"/>
    </source>
</evidence>
<accession>A0ABS2P4L8</accession>
<keyword evidence="4" id="KW-0812">Transmembrane</keyword>
<dbReference type="Gene3D" id="1.10.3210.10">
    <property type="entry name" value="Hypothetical protein af1432"/>
    <property type="match status" value="1"/>
</dbReference>
<feature type="transmembrane region" description="Helical" evidence="4">
    <location>
        <begin position="196"/>
        <end position="214"/>
    </location>
</feature>
<dbReference type="InterPro" id="IPR003660">
    <property type="entry name" value="HAMP_dom"/>
</dbReference>
<evidence type="ECO:0000259" key="7">
    <source>
        <dbReference type="PROSITE" id="PS51832"/>
    </source>
</evidence>
<dbReference type="PANTHER" id="PTHR43155">
    <property type="entry name" value="CYCLIC DI-GMP PHOSPHODIESTERASE PA4108-RELATED"/>
    <property type="match status" value="1"/>
</dbReference>
<feature type="transmembrane region" description="Helical" evidence="4">
    <location>
        <begin position="110"/>
        <end position="130"/>
    </location>
</feature>
<evidence type="ECO:0000313" key="8">
    <source>
        <dbReference type="EMBL" id="MBM7621801.1"/>
    </source>
</evidence>
<feature type="domain" description="HD" evidence="6">
    <location>
        <begin position="330"/>
        <end position="455"/>
    </location>
</feature>
<evidence type="ECO:0000259" key="6">
    <source>
        <dbReference type="PROSITE" id="PS51831"/>
    </source>
</evidence>
<dbReference type="SMART" id="SM00471">
    <property type="entry name" value="HDc"/>
    <property type="match status" value="1"/>
</dbReference>
<keyword evidence="9" id="KW-1185">Reference proteome</keyword>
<dbReference type="InterPro" id="IPR003607">
    <property type="entry name" value="HD/PDEase_dom"/>
</dbReference>
<evidence type="ECO:0000313" key="9">
    <source>
        <dbReference type="Proteomes" id="UP000737402"/>
    </source>
</evidence>
<name>A0ABS2P4L8_9BACI</name>
<sequence>MYQNIYHHFVRHLLLNYLIGSSIAVLGVGGILIFSTLDLSFIEIRVMFFILFTSAMVMGICEYIVFRKHTKIIRNILCSKYPTYIECKLAFIHTHRFPLLTVKRIIGPHFLGLSIPAITLALLCIRLEWLDMPRDYVVYASIGALLIAGMHAFIEYFLTTRAIQPVLASLQDFSKEVHGQPLSLEGDVLVSIRTKFLLSALFIGIFPVLLFSLATQVRLDEMHLEDNLPDFWNWAFIILLVAAIFSSFGAFLLFRDIIQPINTLLKGMKDVKENQLVPAKELYGDEFSNVISGFNSMVQGLKERNETNRLLLESFYQTLSTALDARDPYTAGHSLRVSEFSILIGRKANLSLEQLEQLKNTALLHDIGKIGVRDDVLLKDGKLTDEEFDQIKLHPVLGANILEQVLPKEAMSNLIPGVRSHHERFDGYGYPDRLSGTEIPLFGRIIAVADAYDAMTSDRPYRKGMTTSRALSILQSGKGTQWDPQFVDCFLAIMEEREGNALIASSI</sequence>
<dbReference type="PANTHER" id="PTHR43155:SF2">
    <property type="entry name" value="CYCLIC DI-GMP PHOSPHODIESTERASE PA4108"/>
    <property type="match status" value="1"/>
</dbReference>
<dbReference type="EMBL" id="JAFBED010000010">
    <property type="protein sequence ID" value="MBM7621801.1"/>
    <property type="molecule type" value="Genomic_DNA"/>
</dbReference>